<name>A0A1G6MVX0_9BACT</name>
<evidence type="ECO:0000313" key="1">
    <source>
        <dbReference type="EMBL" id="SDC59703.1"/>
    </source>
</evidence>
<dbReference type="RefSeq" id="WP_087937719.1">
    <property type="nucleotide sequence ID" value="NZ_FNAC01000002.1"/>
</dbReference>
<organism evidence="1 2">
    <name type="scientific">Algoriphagus faecimaris</name>
    <dbReference type="NCBI Taxonomy" id="686796"/>
    <lineage>
        <taxon>Bacteria</taxon>
        <taxon>Pseudomonadati</taxon>
        <taxon>Bacteroidota</taxon>
        <taxon>Cytophagia</taxon>
        <taxon>Cytophagales</taxon>
        <taxon>Cyclobacteriaceae</taxon>
        <taxon>Algoriphagus</taxon>
    </lineage>
</organism>
<dbReference type="Proteomes" id="UP000199060">
    <property type="component" value="Unassembled WGS sequence"/>
</dbReference>
<protein>
    <submittedName>
        <fullName evidence="1">Uncharacterized protein</fullName>
    </submittedName>
</protein>
<dbReference type="AlphaFoldDB" id="A0A1G6MVX0"/>
<reference evidence="2" key="1">
    <citation type="submission" date="2016-10" db="EMBL/GenBank/DDBJ databases">
        <authorList>
            <person name="Varghese N."/>
            <person name="Submissions S."/>
        </authorList>
    </citation>
    <scope>NUCLEOTIDE SEQUENCE [LARGE SCALE GENOMIC DNA]</scope>
    <source>
        <strain evidence="2">DSM 23095</strain>
    </source>
</reference>
<proteinExistence type="predicted"/>
<keyword evidence="2" id="KW-1185">Reference proteome</keyword>
<evidence type="ECO:0000313" key="2">
    <source>
        <dbReference type="Proteomes" id="UP000199060"/>
    </source>
</evidence>
<dbReference type="STRING" id="686796.SAMN04488104_100297"/>
<sequence>METIIVKVDTKENQVYLKELLLKFNFVMEVDGESVTLQKELADSKNVAGILNTYADKTKLKEEESVWDKVMKSKHGVH</sequence>
<accession>A0A1G6MVX0</accession>
<dbReference type="OrthoDB" id="828084at2"/>
<dbReference type="EMBL" id="FNAC01000002">
    <property type="protein sequence ID" value="SDC59703.1"/>
    <property type="molecule type" value="Genomic_DNA"/>
</dbReference>
<gene>
    <name evidence="1" type="ORF">SAMN04488104_100297</name>
</gene>